<protein>
    <submittedName>
        <fullName evidence="2">Catechol 2,3-dioxygenase-like lactoylglutathione lyase family enzyme</fullName>
    </submittedName>
</protein>
<dbReference type="InterPro" id="IPR029068">
    <property type="entry name" value="Glyas_Bleomycin-R_OHBP_Dase"/>
</dbReference>
<keyword evidence="2" id="KW-0456">Lyase</keyword>
<dbReference type="EMBL" id="JACHGI010000001">
    <property type="protein sequence ID" value="MBB6465140.1"/>
    <property type="molecule type" value="Genomic_DNA"/>
</dbReference>
<dbReference type="SUPFAM" id="SSF54593">
    <property type="entry name" value="Glyoxalase/Bleomycin resistance protein/Dihydroxybiphenyl dioxygenase"/>
    <property type="match status" value="2"/>
</dbReference>
<gene>
    <name evidence="2" type="ORF">HNQ96_000987</name>
</gene>
<evidence type="ECO:0000313" key="3">
    <source>
        <dbReference type="Proteomes" id="UP000532373"/>
    </source>
</evidence>
<dbReference type="Gene3D" id="3.10.180.10">
    <property type="entry name" value="2,3-Dihydroxybiphenyl 1,2-Dioxygenase, domain 1"/>
    <property type="match status" value="1"/>
</dbReference>
<sequence>MTKSPSESPRPLDHVVLPTADLALARQRLTALGFSVSPQGTHPFGTINCCVYLGDGTFLEPLAIGDKAAAGKAVSEGNVFVARDRAFRDAHGDEGFSAVVFGTDDADTDHGVFVAAGVSAGPRLDFSRPFVDGSGKSDQASFRLAFAAQPSADADAFFFTCERANVPAVDRSALQAHANGAQRVVEIELAACDVVAAGKLLATVARSKADGTGVPLANALLSIRNAPDAIGIRLETLVFAVNDLAATRALLVERAIEHDLKGRRLVVPAAPGQGATFIFEDLK</sequence>
<reference evidence="2 3" key="1">
    <citation type="submission" date="2020-08" db="EMBL/GenBank/DDBJ databases">
        <title>Genomic Encyclopedia of Type Strains, Phase IV (KMG-IV): sequencing the most valuable type-strain genomes for metagenomic binning, comparative biology and taxonomic classification.</title>
        <authorList>
            <person name="Goeker M."/>
        </authorList>
    </citation>
    <scope>NUCLEOTIDE SEQUENCE [LARGE SCALE GENOMIC DNA]</scope>
    <source>
        <strain evidence="2 3">DSM 17454</strain>
    </source>
</reference>
<feature type="domain" description="Glyoxalase-like" evidence="1">
    <location>
        <begin position="12"/>
        <end position="203"/>
    </location>
</feature>
<dbReference type="RefSeq" id="WP_184767635.1">
    <property type="nucleotide sequence ID" value="NZ_JACHGI010000001.1"/>
</dbReference>
<dbReference type="Proteomes" id="UP000532373">
    <property type="component" value="Unassembled WGS sequence"/>
</dbReference>
<evidence type="ECO:0000313" key="2">
    <source>
        <dbReference type="EMBL" id="MBB6465140.1"/>
    </source>
</evidence>
<organism evidence="2 3">
    <name type="scientific">Aminobacter carboxidus</name>
    <dbReference type="NCBI Taxonomy" id="376165"/>
    <lineage>
        <taxon>Bacteria</taxon>
        <taxon>Pseudomonadati</taxon>
        <taxon>Pseudomonadota</taxon>
        <taxon>Alphaproteobacteria</taxon>
        <taxon>Hyphomicrobiales</taxon>
        <taxon>Phyllobacteriaceae</taxon>
        <taxon>Aminobacter</taxon>
    </lineage>
</organism>
<evidence type="ECO:0000259" key="1">
    <source>
        <dbReference type="Pfam" id="PF13468"/>
    </source>
</evidence>
<dbReference type="InterPro" id="IPR025870">
    <property type="entry name" value="Glyoxalase-like_dom"/>
</dbReference>
<accession>A0A8E1WCK9</accession>
<dbReference type="GO" id="GO:0016829">
    <property type="term" value="F:lyase activity"/>
    <property type="evidence" value="ECO:0007669"/>
    <property type="project" value="UniProtKB-KW"/>
</dbReference>
<proteinExistence type="predicted"/>
<dbReference type="Pfam" id="PF13468">
    <property type="entry name" value="Glyoxalase_3"/>
    <property type="match status" value="1"/>
</dbReference>
<name>A0A8E1WCK9_9HYPH</name>
<comment type="caution">
    <text evidence="2">The sequence shown here is derived from an EMBL/GenBank/DDBJ whole genome shotgun (WGS) entry which is preliminary data.</text>
</comment>
<dbReference type="AlphaFoldDB" id="A0A8E1WCK9"/>